<evidence type="ECO:0000313" key="5">
    <source>
        <dbReference type="Proteomes" id="UP001497457"/>
    </source>
</evidence>
<reference evidence="4" key="1">
    <citation type="submission" date="2024-10" db="EMBL/GenBank/DDBJ databases">
        <authorList>
            <person name="Ryan C."/>
        </authorList>
    </citation>
    <scope>NUCLEOTIDE SEQUENCE [LARGE SCALE GENOMIC DNA]</scope>
</reference>
<dbReference type="Pfam" id="PF00344">
    <property type="entry name" value="SecY"/>
    <property type="match status" value="1"/>
</dbReference>
<dbReference type="InterPro" id="IPR002208">
    <property type="entry name" value="SecY/SEC61-alpha"/>
</dbReference>
<dbReference type="Gene3D" id="1.10.3370.10">
    <property type="entry name" value="SecY subunit domain"/>
    <property type="match status" value="1"/>
</dbReference>
<feature type="transmembrane region" description="Helical" evidence="3">
    <location>
        <begin position="112"/>
        <end position="128"/>
    </location>
</feature>
<evidence type="ECO:0000256" key="2">
    <source>
        <dbReference type="RuleBase" id="RU004349"/>
    </source>
</evidence>
<dbReference type="InterPro" id="IPR023201">
    <property type="entry name" value="SecY_dom_sf"/>
</dbReference>
<name>A0ABC9H1K4_9POAL</name>
<feature type="transmembrane region" description="Helical" evidence="3">
    <location>
        <begin position="280"/>
        <end position="301"/>
    </location>
</feature>
<feature type="transmembrane region" description="Helical" evidence="3">
    <location>
        <begin position="81"/>
        <end position="100"/>
    </location>
</feature>
<dbReference type="EMBL" id="CAXIPR030000983">
    <property type="protein sequence ID" value="CAM0147649.1"/>
    <property type="molecule type" value="Genomic_DNA"/>
</dbReference>
<gene>
    <name evidence="4" type="ORF">URODEC1_LOCUS121054</name>
</gene>
<keyword evidence="3" id="KW-0812">Transmembrane</keyword>
<keyword evidence="3" id="KW-1133">Transmembrane helix</keyword>
<organism evidence="4 5">
    <name type="scientific">Urochloa decumbens</name>
    <dbReference type="NCBI Taxonomy" id="240449"/>
    <lineage>
        <taxon>Eukaryota</taxon>
        <taxon>Viridiplantae</taxon>
        <taxon>Streptophyta</taxon>
        <taxon>Embryophyta</taxon>
        <taxon>Tracheophyta</taxon>
        <taxon>Spermatophyta</taxon>
        <taxon>Magnoliopsida</taxon>
        <taxon>Liliopsida</taxon>
        <taxon>Poales</taxon>
        <taxon>Poaceae</taxon>
        <taxon>PACMAD clade</taxon>
        <taxon>Panicoideae</taxon>
        <taxon>Panicodae</taxon>
        <taxon>Paniceae</taxon>
        <taxon>Melinidinae</taxon>
        <taxon>Urochloa</taxon>
    </lineage>
</organism>
<feature type="transmembrane region" description="Helical" evidence="3">
    <location>
        <begin position="166"/>
        <end position="187"/>
    </location>
</feature>
<proteinExistence type="inferred from homology"/>
<comment type="caution">
    <text evidence="4">The sequence shown here is derived from an EMBL/GenBank/DDBJ whole genome shotgun (WGS) entry which is preliminary data.</text>
</comment>
<dbReference type="Proteomes" id="UP001497457">
    <property type="component" value="Unassembled WGS sequence"/>
</dbReference>
<evidence type="ECO:0000256" key="3">
    <source>
        <dbReference type="SAM" id="Phobius"/>
    </source>
</evidence>
<sequence length="371" mass="40675">MEVRLKLLNLARRLAGFLPEVQSPGGEIPFRQKAAYTAVSLIIFLVGSHLPLTGAHCTPQSPAANPLYWKHGAGASNSNTVMALGVIPLLLSEAVVHLLLQRKIDRVRDLGCGAQKLVALLIAFALPIRDVLGDSTMSTVDVILIVLQLFLGGVAIIYLDEVLKKGYGFLSGIPLFTAANICTNHFWEAFSPYIRAYGERHGDAHGAMVSSIFHHLIARGDDDSFAMHKAFSHQDLPNRAGVVATCTFFLIVLSLQGFHVSLPLRSHNQPALQANYRIRLSYLSFAPLIFQNVLVSILYSIPQLLYMKFGENNIVANLMGTWKESKYFGEAVPVSGIAYYVTRPPTERPGQHIALCYVAASGICFLIDVNF</sequence>
<comment type="similarity">
    <text evidence="2">Belongs to the SecY/SEC61-alpha family.</text>
</comment>
<protein>
    <submittedName>
        <fullName evidence="4">Uncharacterized protein</fullName>
    </submittedName>
</protein>
<feature type="transmembrane region" description="Helical" evidence="3">
    <location>
        <begin position="34"/>
        <end position="52"/>
    </location>
</feature>
<accession>A0ABC9H1K4</accession>
<keyword evidence="3" id="KW-0472">Membrane</keyword>
<dbReference type="PIRSF" id="PIRSF004557">
    <property type="entry name" value="SecY"/>
    <property type="match status" value="1"/>
</dbReference>
<evidence type="ECO:0000256" key="1">
    <source>
        <dbReference type="ARBA" id="ARBA00004454"/>
    </source>
</evidence>
<feature type="transmembrane region" description="Helical" evidence="3">
    <location>
        <begin position="140"/>
        <end position="159"/>
    </location>
</feature>
<keyword evidence="5" id="KW-1185">Reference proteome</keyword>
<comment type="subcellular location">
    <subcellularLocation>
        <location evidence="1">Plastid</location>
        <location evidence="1">Chloroplast thylakoid membrane</location>
        <topology evidence="1">Multi-pass membrane protein</topology>
    </subcellularLocation>
</comment>
<evidence type="ECO:0000313" key="4">
    <source>
        <dbReference type="EMBL" id="CAM0147649.1"/>
    </source>
</evidence>
<dbReference type="SUPFAM" id="SSF103491">
    <property type="entry name" value="Preprotein translocase SecY subunit"/>
    <property type="match status" value="1"/>
</dbReference>
<dbReference type="AlphaFoldDB" id="A0ABC9H1K4"/>
<feature type="transmembrane region" description="Helical" evidence="3">
    <location>
        <begin position="240"/>
        <end position="260"/>
    </location>
</feature>
<dbReference type="GO" id="GO:0009535">
    <property type="term" value="C:chloroplast thylakoid membrane"/>
    <property type="evidence" value="ECO:0007669"/>
    <property type="project" value="UniProtKB-SubCell"/>
</dbReference>
<dbReference type="PANTHER" id="PTHR10906">
    <property type="entry name" value="SECY/SEC61-ALPHA FAMILY MEMBER"/>
    <property type="match status" value="1"/>
</dbReference>